<evidence type="ECO:0000313" key="1">
    <source>
        <dbReference type="EMBL" id="APT74865.1"/>
    </source>
</evidence>
<name>A0ABN4UXH6_9BACT</name>
<keyword evidence="2" id="KW-1185">Reference proteome</keyword>
<protein>
    <submittedName>
        <fullName evidence="1">Uncharacterized protein</fullName>
    </submittedName>
</protein>
<dbReference type="EMBL" id="CP007389">
    <property type="protein sequence ID" value="APT74865.1"/>
    <property type="molecule type" value="Genomic_DNA"/>
</dbReference>
<dbReference type="RefSeq" id="WP_012057207.1">
    <property type="nucleotide sequence ID" value="NZ_CP007389.1"/>
</dbReference>
<dbReference type="Proteomes" id="UP000185490">
    <property type="component" value="Chromosome"/>
</dbReference>
<organism evidence="1 2">
    <name type="scientific">Thermosipho melanesiensis</name>
    <dbReference type="NCBI Taxonomy" id="46541"/>
    <lineage>
        <taxon>Bacteria</taxon>
        <taxon>Thermotogati</taxon>
        <taxon>Thermotogota</taxon>
        <taxon>Thermotogae</taxon>
        <taxon>Thermotogales</taxon>
        <taxon>Fervidobacteriaceae</taxon>
        <taxon>Thermosipho</taxon>
    </lineage>
</organism>
<proteinExistence type="predicted"/>
<accession>A0ABN4UXH6</accession>
<reference evidence="1 2" key="1">
    <citation type="submission" date="2014-02" db="EMBL/GenBank/DDBJ databases">
        <title>Diversity of Thermotogales isolates from hydrothermal vents.</title>
        <authorList>
            <person name="Haverkamp T.H.A."/>
            <person name="Lossouarn J."/>
            <person name="Geslin C."/>
            <person name="Nesbo C.L."/>
        </authorList>
    </citation>
    <scope>NUCLEOTIDE SEQUENCE [LARGE SCALE GENOMIC DNA]</scope>
    <source>
        <strain evidence="1 2">431</strain>
    </source>
</reference>
<evidence type="ECO:0000313" key="2">
    <source>
        <dbReference type="Proteomes" id="UP000185490"/>
    </source>
</evidence>
<sequence>MKKVVLFFSLFPILCFTHIITYWVDPINFSYGFYIDQNIEFWKIKALLHYDLKVNWEQGFPVVLPKEPDIFFYLFSEYYSVEYGYFHRDIPFSVSVNPYEIGLNVRYGFAGFYNDLNYFSGNVVDLMFKENFINIGVKYKFLKIFFEKSFEQHIFGIQLKNVICFYEDYGVKIALYFQGDSFGFYFNPMYEKIGFVLLDGENYLFVNQDEIFSSVKWGDLDVFGRFQKEEKRFSIGFKVW</sequence>
<gene>
    <name evidence="1" type="ORF">BW47_05285</name>
</gene>